<reference evidence="1 2" key="1">
    <citation type="journal article" date="2019" name="Sci. Rep.">
        <title>Orb-weaving spider Araneus ventricosus genome elucidates the spidroin gene catalogue.</title>
        <authorList>
            <person name="Kono N."/>
            <person name="Nakamura H."/>
            <person name="Ohtoshi R."/>
            <person name="Moran D.A.P."/>
            <person name="Shinohara A."/>
            <person name="Yoshida Y."/>
            <person name="Fujiwara M."/>
            <person name="Mori M."/>
            <person name="Tomita M."/>
            <person name="Arakawa K."/>
        </authorList>
    </citation>
    <scope>NUCLEOTIDE SEQUENCE [LARGE SCALE GENOMIC DNA]</scope>
</reference>
<comment type="caution">
    <text evidence="1">The sequence shown here is derived from an EMBL/GenBank/DDBJ whole genome shotgun (WGS) entry which is preliminary data.</text>
</comment>
<proteinExistence type="predicted"/>
<evidence type="ECO:0000313" key="1">
    <source>
        <dbReference type="EMBL" id="GBL74264.1"/>
    </source>
</evidence>
<gene>
    <name evidence="1" type="ORF">AVEN_235264_1</name>
</gene>
<dbReference type="Proteomes" id="UP000499080">
    <property type="component" value="Unassembled WGS sequence"/>
</dbReference>
<keyword evidence="2" id="KW-1185">Reference proteome</keyword>
<dbReference type="AlphaFoldDB" id="A0A4Y2A5P9"/>
<name>A0A4Y2A5P9_ARAVE</name>
<sequence length="181" mass="20949">MCLAQHSQIWLLYQKTQHNQPTNLLKFRCDIICSWPDSLSNSSIDPTNLSCNQKYSFGIFTAISSGVGSSDLAKREPEFTHPSWFRIEVHYSITDVARHLWHFISSSRYLPKKYRDIIEPVISRNAYFAAPENMLLAMLKDERYHIRTLAARPIINAREIGPDGEYIRRFVIPAVNFQATD</sequence>
<protein>
    <submittedName>
        <fullName evidence="1">Uncharacterized protein</fullName>
    </submittedName>
</protein>
<dbReference type="EMBL" id="BGPR01000005">
    <property type="protein sequence ID" value="GBL74264.1"/>
    <property type="molecule type" value="Genomic_DNA"/>
</dbReference>
<dbReference type="PANTHER" id="PTHR46409:SF1">
    <property type="entry name" value="HTH PSQ-TYPE DOMAIN-CONTAINING PROTEIN"/>
    <property type="match status" value="1"/>
</dbReference>
<accession>A0A4Y2A5P9</accession>
<organism evidence="1 2">
    <name type="scientific">Araneus ventricosus</name>
    <name type="common">Orbweaver spider</name>
    <name type="synonym">Epeira ventricosa</name>
    <dbReference type="NCBI Taxonomy" id="182803"/>
    <lineage>
        <taxon>Eukaryota</taxon>
        <taxon>Metazoa</taxon>
        <taxon>Ecdysozoa</taxon>
        <taxon>Arthropoda</taxon>
        <taxon>Chelicerata</taxon>
        <taxon>Arachnida</taxon>
        <taxon>Araneae</taxon>
        <taxon>Araneomorphae</taxon>
        <taxon>Entelegynae</taxon>
        <taxon>Araneoidea</taxon>
        <taxon>Araneidae</taxon>
        <taxon>Araneus</taxon>
    </lineage>
</organism>
<dbReference type="PANTHER" id="PTHR46409">
    <property type="entry name" value="HTH PSQ-TYPE DOMAIN-CONTAINING PROTEIN"/>
    <property type="match status" value="1"/>
</dbReference>
<evidence type="ECO:0000313" key="2">
    <source>
        <dbReference type="Proteomes" id="UP000499080"/>
    </source>
</evidence>